<dbReference type="PANTHER" id="PTHR43656:SF2">
    <property type="entry name" value="BINDING OXIDOREDUCTASE, PUTATIVE (AFU_ORTHOLOGUE AFUA_2G08260)-RELATED"/>
    <property type="match status" value="1"/>
</dbReference>
<dbReference type="GO" id="GO:0016491">
    <property type="term" value="F:oxidoreductase activity"/>
    <property type="evidence" value="ECO:0007669"/>
    <property type="project" value="UniProtKB-KW"/>
</dbReference>
<evidence type="ECO:0000313" key="5">
    <source>
        <dbReference type="Proteomes" id="UP000176992"/>
    </source>
</evidence>
<proteinExistence type="predicted"/>
<dbReference type="InterPro" id="IPR051799">
    <property type="entry name" value="NADH_flavin_oxidoreductase"/>
</dbReference>
<keyword evidence="1" id="KW-0285">Flavoprotein</keyword>
<protein>
    <recommendedName>
        <fullName evidence="3">NADH:flavin oxidoreductase/NADH oxidase N-terminal domain-containing protein</fullName>
    </recommendedName>
</protein>
<keyword evidence="2" id="KW-0560">Oxidoreductase</keyword>
<feature type="domain" description="NADH:flavin oxidoreductase/NADH oxidase N-terminal" evidence="3">
    <location>
        <begin position="13"/>
        <end position="310"/>
    </location>
</feature>
<dbReference type="SUPFAM" id="SSF51395">
    <property type="entry name" value="FMN-linked oxidoreductases"/>
    <property type="match status" value="1"/>
</dbReference>
<evidence type="ECO:0000256" key="1">
    <source>
        <dbReference type="ARBA" id="ARBA00022630"/>
    </source>
</evidence>
<dbReference type="Pfam" id="PF00724">
    <property type="entry name" value="Oxidored_FMN"/>
    <property type="match status" value="1"/>
</dbReference>
<dbReference type="CDD" id="cd02803">
    <property type="entry name" value="OYE_like_FMN_family"/>
    <property type="match status" value="1"/>
</dbReference>
<sequence length="311" mass="34188">MPDIAKSLIDCAFEPFHSKRIDLPGRLVRAPVWTGTADEQGYVTDRTVEFYDKLAGNGLGLIITGFTFVSANSRAMPRMLGAADDEFLPGLQRLAEAVHAKGDQICLQLAHCGLNAMASFDPDGLIYGPSLIALTGQTLSEKAGRLHKGNAHIMRSLTRWQIEQIQHDFLQAALRAAKAGFDAVEVHGAHHYLISEFLSPAFNKRTDIYGGGTRQRARFAVEVVSRIRKALPEMPIFFRLNCEDFTPLGITLEDSRNTAIMLAEADCDVISVSGSNPTRTRIVKKEKEAYFREQSKIIRQACGLPVMVAGG</sequence>
<dbReference type="EMBL" id="MFIV01000245">
    <property type="protein sequence ID" value="OGF96953.1"/>
    <property type="molecule type" value="Genomic_DNA"/>
</dbReference>
<gene>
    <name evidence="4" type="ORF">A2Z86_05755</name>
</gene>
<dbReference type="AlphaFoldDB" id="A0A1F5Y9W8"/>
<dbReference type="InterPro" id="IPR013785">
    <property type="entry name" value="Aldolase_TIM"/>
</dbReference>
<feature type="non-terminal residue" evidence="4">
    <location>
        <position position="311"/>
    </location>
</feature>
<dbReference type="Gene3D" id="3.20.20.70">
    <property type="entry name" value="Aldolase class I"/>
    <property type="match status" value="1"/>
</dbReference>
<evidence type="ECO:0000259" key="3">
    <source>
        <dbReference type="Pfam" id="PF00724"/>
    </source>
</evidence>
<accession>A0A1F5Y9W8</accession>
<dbReference type="InterPro" id="IPR001155">
    <property type="entry name" value="OxRdtase_FMN_N"/>
</dbReference>
<dbReference type="PANTHER" id="PTHR43656">
    <property type="entry name" value="BINDING OXIDOREDUCTASE, PUTATIVE (AFU_ORTHOLOGUE AFUA_2G08260)-RELATED"/>
    <property type="match status" value="1"/>
</dbReference>
<dbReference type="GO" id="GO:0010181">
    <property type="term" value="F:FMN binding"/>
    <property type="evidence" value="ECO:0007669"/>
    <property type="project" value="InterPro"/>
</dbReference>
<name>A0A1F5Y9W8_9BACT</name>
<reference evidence="4 5" key="1">
    <citation type="journal article" date="2016" name="Nat. Commun.">
        <title>Thousands of microbial genomes shed light on interconnected biogeochemical processes in an aquifer system.</title>
        <authorList>
            <person name="Anantharaman K."/>
            <person name="Brown C.T."/>
            <person name="Hug L.A."/>
            <person name="Sharon I."/>
            <person name="Castelle C.J."/>
            <person name="Probst A.J."/>
            <person name="Thomas B.C."/>
            <person name="Singh A."/>
            <person name="Wilkins M.J."/>
            <person name="Karaoz U."/>
            <person name="Brodie E.L."/>
            <person name="Williams K.H."/>
            <person name="Hubbard S.S."/>
            <person name="Banfield J.F."/>
        </authorList>
    </citation>
    <scope>NUCLEOTIDE SEQUENCE [LARGE SCALE GENOMIC DNA]</scope>
</reference>
<organism evidence="4 5">
    <name type="scientific">Candidatus Glassbacteria bacterium GWA2_58_10</name>
    <dbReference type="NCBI Taxonomy" id="1817865"/>
    <lineage>
        <taxon>Bacteria</taxon>
        <taxon>Candidatus Glassiibacteriota</taxon>
    </lineage>
</organism>
<comment type="caution">
    <text evidence="4">The sequence shown here is derived from an EMBL/GenBank/DDBJ whole genome shotgun (WGS) entry which is preliminary data.</text>
</comment>
<evidence type="ECO:0000256" key="2">
    <source>
        <dbReference type="ARBA" id="ARBA00023002"/>
    </source>
</evidence>
<dbReference type="Proteomes" id="UP000176992">
    <property type="component" value="Unassembled WGS sequence"/>
</dbReference>
<evidence type="ECO:0000313" key="4">
    <source>
        <dbReference type="EMBL" id="OGF96953.1"/>
    </source>
</evidence>